<dbReference type="InterPro" id="IPR045865">
    <property type="entry name" value="ACT-like_dom_sf"/>
</dbReference>
<keyword evidence="2" id="KW-0808">Transferase</keyword>
<protein>
    <submittedName>
        <fullName evidence="2">(P)ppGpp synthetase I, SpoT/RelA( EC: )</fullName>
        <ecNumber evidence="2">2.7.6.5</ecNumber>
    </submittedName>
</protein>
<dbReference type="AlphaFoldDB" id="R7RPI2"/>
<organism evidence="2 3">
    <name type="scientific">Thermobrachium celere DSM 8682</name>
    <dbReference type="NCBI Taxonomy" id="941824"/>
    <lineage>
        <taxon>Bacteria</taxon>
        <taxon>Bacillati</taxon>
        <taxon>Bacillota</taxon>
        <taxon>Clostridia</taxon>
        <taxon>Eubacteriales</taxon>
        <taxon>Clostridiaceae</taxon>
        <taxon>Thermobrachium</taxon>
    </lineage>
</organism>
<gene>
    <name evidence="2" type="ORF">TCEL_00035</name>
</gene>
<evidence type="ECO:0000259" key="1">
    <source>
        <dbReference type="PROSITE" id="PS51671"/>
    </source>
</evidence>
<dbReference type="Proteomes" id="UP000014923">
    <property type="component" value="Unassembled WGS sequence"/>
</dbReference>
<dbReference type="HOGENOM" id="CLU_114894_1_0_9"/>
<proteinExistence type="predicted"/>
<dbReference type="PROSITE" id="PS51671">
    <property type="entry name" value="ACT"/>
    <property type="match status" value="1"/>
</dbReference>
<dbReference type="InterPro" id="IPR002912">
    <property type="entry name" value="ACT_dom"/>
</dbReference>
<dbReference type="EC" id="2.7.6.5" evidence="2"/>
<dbReference type="SUPFAM" id="SSF55021">
    <property type="entry name" value="ACT-like"/>
    <property type="match status" value="1"/>
</dbReference>
<dbReference type="CDD" id="cd04876">
    <property type="entry name" value="ACT_RelA-SpoT"/>
    <property type="match status" value="1"/>
</dbReference>
<comment type="caution">
    <text evidence="2">The sequence shown here is derived from an EMBL/GenBank/DDBJ whole genome shotgun (WGS) entry which is preliminary data.</text>
</comment>
<feature type="domain" description="ACT" evidence="1">
    <location>
        <begin position="38"/>
        <end position="112"/>
    </location>
</feature>
<dbReference type="Pfam" id="PF13291">
    <property type="entry name" value="ACT_4"/>
    <property type="match status" value="1"/>
</dbReference>
<keyword evidence="3" id="KW-1185">Reference proteome</keyword>
<name>R7RPI2_9CLOT</name>
<sequence>MSVHRKDCTNFKHLSEVEPNRVIEVNWTGEHTSSFIADIQIQAVDRTGLLADITNTIVNSKVSVKAINARTNRKNTATIQLSLEVLNTEQLEKIMREFRKLTGVIDVYRNRN</sequence>
<evidence type="ECO:0000313" key="2">
    <source>
        <dbReference type="EMBL" id="CDF57140.1"/>
    </source>
</evidence>
<reference evidence="2" key="1">
    <citation type="submission" date="2013-03" db="EMBL/GenBank/DDBJ databases">
        <title>Draft genome sequence of the hydrogen-ethanol-producing anaerobic alkalithermophilic Caloramator celere.</title>
        <authorList>
            <person name="Ciranna A."/>
            <person name="Larjo A."/>
            <person name="Kivisto A."/>
            <person name="Santala V."/>
            <person name="Roos C."/>
            <person name="Karp M."/>
        </authorList>
    </citation>
    <scope>NUCLEOTIDE SEQUENCE [LARGE SCALE GENOMIC DNA]</scope>
    <source>
        <strain evidence="2">DSM 8682</strain>
    </source>
</reference>
<dbReference type="eggNOG" id="COG0317">
    <property type="taxonomic scope" value="Bacteria"/>
</dbReference>
<evidence type="ECO:0000313" key="3">
    <source>
        <dbReference type="Proteomes" id="UP000014923"/>
    </source>
</evidence>
<accession>R7RPI2</accession>
<dbReference type="GO" id="GO:0008728">
    <property type="term" value="F:GTP diphosphokinase activity"/>
    <property type="evidence" value="ECO:0007669"/>
    <property type="project" value="UniProtKB-EC"/>
</dbReference>
<dbReference type="Gene3D" id="3.30.70.260">
    <property type="match status" value="1"/>
</dbReference>
<dbReference type="EMBL" id="CAVN010000051">
    <property type="protein sequence ID" value="CDF57140.1"/>
    <property type="molecule type" value="Genomic_DNA"/>
</dbReference>